<evidence type="ECO:0000313" key="4">
    <source>
        <dbReference type="Proteomes" id="UP000321947"/>
    </source>
</evidence>
<organism evidence="2 4">
    <name type="scientific">Cucumis melo var. makuwa</name>
    <name type="common">Oriental melon</name>
    <dbReference type="NCBI Taxonomy" id="1194695"/>
    <lineage>
        <taxon>Eukaryota</taxon>
        <taxon>Viridiplantae</taxon>
        <taxon>Streptophyta</taxon>
        <taxon>Embryophyta</taxon>
        <taxon>Tracheophyta</taxon>
        <taxon>Spermatophyta</taxon>
        <taxon>Magnoliopsida</taxon>
        <taxon>eudicotyledons</taxon>
        <taxon>Gunneridae</taxon>
        <taxon>Pentapetalae</taxon>
        <taxon>rosids</taxon>
        <taxon>fabids</taxon>
        <taxon>Cucurbitales</taxon>
        <taxon>Cucurbitaceae</taxon>
        <taxon>Benincaseae</taxon>
        <taxon>Cucumis</taxon>
    </lineage>
</organism>
<dbReference type="Proteomes" id="UP000321947">
    <property type="component" value="Unassembled WGS sequence"/>
</dbReference>
<protein>
    <submittedName>
        <fullName evidence="2">Uncharacterized protein</fullName>
    </submittedName>
</protein>
<name>A0A5D3C557_CUCMM</name>
<evidence type="ECO:0000313" key="1">
    <source>
        <dbReference type="EMBL" id="KAA0063764.1"/>
    </source>
</evidence>
<dbReference type="EMBL" id="SSTE01002324">
    <property type="protein sequence ID" value="KAA0063764.1"/>
    <property type="molecule type" value="Genomic_DNA"/>
</dbReference>
<dbReference type="STRING" id="1194695.A0A5D3C557"/>
<evidence type="ECO:0000313" key="2">
    <source>
        <dbReference type="EMBL" id="TYK05516.1"/>
    </source>
</evidence>
<dbReference type="Gene3D" id="1.10.150.160">
    <property type="match status" value="1"/>
</dbReference>
<reference evidence="3 4" key="1">
    <citation type="submission" date="2019-08" db="EMBL/GenBank/DDBJ databases">
        <title>Draft genome sequences of two oriental melons (Cucumis melo L. var makuwa).</title>
        <authorList>
            <person name="Kwon S.-Y."/>
        </authorList>
    </citation>
    <scope>NUCLEOTIDE SEQUENCE [LARGE SCALE GENOMIC DNA]</scope>
    <source>
        <strain evidence="4">cv. Chang Bougi</strain>
        <strain evidence="3">cv. SW 3</strain>
        <tissue evidence="2">Leaf</tissue>
    </source>
</reference>
<proteinExistence type="predicted"/>
<evidence type="ECO:0000313" key="3">
    <source>
        <dbReference type="Proteomes" id="UP000321393"/>
    </source>
</evidence>
<comment type="caution">
    <text evidence="2">The sequence shown here is derived from an EMBL/GenBank/DDBJ whole genome shotgun (WGS) entry which is preliminary data.</text>
</comment>
<sequence>MVQANYIELLFLPVKLTDKLANETIFTKEGADERPFEFKIDEGEATEKALKILCNLNDATCKLKVKDYKQVDKLCTKVRSVILSPQLC</sequence>
<dbReference type="OrthoDB" id="72596at2759"/>
<dbReference type="EMBL" id="SSTD01013863">
    <property type="protein sequence ID" value="TYK05516.1"/>
    <property type="molecule type" value="Genomic_DNA"/>
</dbReference>
<gene>
    <name evidence="2" type="ORF">E5676_scaffold178G00160</name>
    <name evidence="1" type="ORF">E6C27_scaffold1290G00530</name>
</gene>
<dbReference type="AlphaFoldDB" id="A0A5D3C557"/>
<accession>A0A5D3C557</accession>
<dbReference type="Proteomes" id="UP000321393">
    <property type="component" value="Unassembled WGS sequence"/>
</dbReference>